<feature type="region of interest" description="Disordered" evidence="1">
    <location>
        <begin position="125"/>
        <end position="153"/>
    </location>
</feature>
<evidence type="ECO:0000313" key="3">
    <source>
        <dbReference type="EMBL" id="GAA0330506.1"/>
    </source>
</evidence>
<dbReference type="RefSeq" id="WP_344115233.1">
    <property type="nucleotide sequence ID" value="NZ_BAAABW010000001.1"/>
</dbReference>
<keyword evidence="4" id="KW-1185">Reference proteome</keyword>
<feature type="signal peptide" evidence="2">
    <location>
        <begin position="1"/>
        <end position="24"/>
    </location>
</feature>
<evidence type="ECO:0008006" key="5">
    <source>
        <dbReference type="Google" id="ProtNLM"/>
    </source>
</evidence>
<reference evidence="3 4" key="1">
    <citation type="journal article" date="2019" name="Int. J. Syst. Evol. Microbiol.">
        <title>The Global Catalogue of Microorganisms (GCM) 10K type strain sequencing project: providing services to taxonomists for standard genome sequencing and annotation.</title>
        <authorList>
            <consortium name="The Broad Institute Genomics Platform"/>
            <consortium name="The Broad Institute Genome Sequencing Center for Infectious Disease"/>
            <person name="Wu L."/>
            <person name="Ma J."/>
        </authorList>
    </citation>
    <scope>NUCLEOTIDE SEQUENCE [LARGE SCALE GENOMIC DNA]</scope>
    <source>
        <strain evidence="3 4">JCM 4565</strain>
    </source>
</reference>
<dbReference type="Proteomes" id="UP001500063">
    <property type="component" value="Unassembled WGS sequence"/>
</dbReference>
<evidence type="ECO:0000313" key="4">
    <source>
        <dbReference type="Proteomes" id="UP001500063"/>
    </source>
</evidence>
<gene>
    <name evidence="3" type="ORF">GCM10010319_03120</name>
</gene>
<sequence length="186" mass="18479">MDPVRSALCGAAAAVAVCTAPAYAHEGPATMSGTVSLTPVTSTPGSRVQLRVAGCADDKATATSEAFVSDARLAKDSAGLFAETTVRSTTAPGTYTVKVRCDGHGGTAEGRLTIVKHLDERARAHAAHAVPRTPPSPVAPVPAGGGGTAAAADPPGVPGLVLAGGTALAAAAATRHRRRADTGRRR</sequence>
<evidence type="ECO:0000256" key="1">
    <source>
        <dbReference type="SAM" id="MobiDB-lite"/>
    </source>
</evidence>
<feature type="region of interest" description="Disordered" evidence="1">
    <location>
        <begin position="167"/>
        <end position="186"/>
    </location>
</feature>
<accession>A0ABN0WA82</accession>
<feature type="chain" id="PRO_5045040786" description="Lipoprotein" evidence="2">
    <location>
        <begin position="25"/>
        <end position="186"/>
    </location>
</feature>
<comment type="caution">
    <text evidence="3">The sequence shown here is derived from an EMBL/GenBank/DDBJ whole genome shotgun (WGS) entry which is preliminary data.</text>
</comment>
<organism evidence="3 4">
    <name type="scientific">Streptomyces blastmyceticus</name>
    <dbReference type="NCBI Taxonomy" id="68180"/>
    <lineage>
        <taxon>Bacteria</taxon>
        <taxon>Bacillati</taxon>
        <taxon>Actinomycetota</taxon>
        <taxon>Actinomycetes</taxon>
        <taxon>Kitasatosporales</taxon>
        <taxon>Streptomycetaceae</taxon>
        <taxon>Streptomyces</taxon>
    </lineage>
</organism>
<evidence type="ECO:0000256" key="2">
    <source>
        <dbReference type="SAM" id="SignalP"/>
    </source>
</evidence>
<dbReference type="EMBL" id="BAAABW010000001">
    <property type="protein sequence ID" value="GAA0330506.1"/>
    <property type="molecule type" value="Genomic_DNA"/>
</dbReference>
<keyword evidence="2" id="KW-0732">Signal</keyword>
<proteinExistence type="predicted"/>
<protein>
    <recommendedName>
        <fullName evidence="5">Lipoprotein</fullName>
    </recommendedName>
</protein>
<name>A0ABN0WA82_9ACTN</name>